<evidence type="ECO:0000256" key="1">
    <source>
        <dbReference type="SAM" id="MobiDB-lite"/>
    </source>
</evidence>
<dbReference type="RefSeq" id="WP_155312961.1">
    <property type="nucleotide sequence ID" value="NZ_AP021879.1"/>
</dbReference>
<proteinExistence type="predicted"/>
<feature type="region of interest" description="Disordered" evidence="1">
    <location>
        <begin position="84"/>
        <end position="114"/>
    </location>
</feature>
<feature type="compositionally biased region" description="Acidic residues" evidence="1">
    <location>
        <begin position="88"/>
        <end position="114"/>
    </location>
</feature>
<organism evidence="2 3">
    <name type="scientific">Desulfosarcina ovata subsp. ovata</name>
    <dbReference type="NCBI Taxonomy" id="2752305"/>
    <lineage>
        <taxon>Bacteria</taxon>
        <taxon>Pseudomonadati</taxon>
        <taxon>Thermodesulfobacteriota</taxon>
        <taxon>Desulfobacteria</taxon>
        <taxon>Desulfobacterales</taxon>
        <taxon>Desulfosarcinaceae</taxon>
        <taxon>Desulfosarcina</taxon>
    </lineage>
</organism>
<evidence type="ECO:0000313" key="2">
    <source>
        <dbReference type="EMBL" id="BBO92184.1"/>
    </source>
</evidence>
<gene>
    <name evidence="2" type="ORF">DSCOOX_53640</name>
</gene>
<accession>A0A5K8AKT2</accession>
<protein>
    <submittedName>
        <fullName evidence="2">Uncharacterized protein</fullName>
    </submittedName>
</protein>
<reference evidence="2 3" key="1">
    <citation type="submission" date="2019-11" db="EMBL/GenBank/DDBJ databases">
        <title>Comparative genomics of hydrocarbon-degrading Desulfosarcina strains.</title>
        <authorList>
            <person name="Watanabe M."/>
            <person name="Kojima H."/>
            <person name="Fukui M."/>
        </authorList>
    </citation>
    <scope>NUCLEOTIDE SEQUENCE [LARGE SCALE GENOMIC DNA]</scope>
    <source>
        <strain evidence="3">oXyS1</strain>
    </source>
</reference>
<dbReference type="AlphaFoldDB" id="A0A5K8AKT2"/>
<keyword evidence="3" id="KW-1185">Reference proteome</keyword>
<name>A0A5K8AKT2_9BACT</name>
<sequence>MIDKFDVPSELAGSFKRIARRIPVDLKKDEELIRTIVAYLQLGGERLARQAVEAAKQTLGLEVAQRKKKAREEALIRAAEARLAAADGDVDDDSDDEYDEDDDADDDDDDIKEY</sequence>
<dbReference type="EMBL" id="AP021879">
    <property type="protein sequence ID" value="BBO92184.1"/>
    <property type="molecule type" value="Genomic_DNA"/>
</dbReference>
<evidence type="ECO:0000313" key="3">
    <source>
        <dbReference type="Proteomes" id="UP000422108"/>
    </source>
</evidence>
<dbReference type="Proteomes" id="UP000422108">
    <property type="component" value="Chromosome"/>
</dbReference>